<keyword evidence="6" id="KW-0966">Cell projection</keyword>
<dbReference type="PATRIC" id="fig|520767.4.peg.2149"/>
<dbReference type="PANTHER" id="PTHR34653">
    <property type="match status" value="1"/>
</dbReference>
<dbReference type="Proteomes" id="UP000075737">
    <property type="component" value="Unassembled WGS sequence"/>
</dbReference>
<dbReference type="RefSeq" id="WP_245641374.1">
    <property type="nucleotide sequence ID" value="NZ_LOHZ01000042.1"/>
</dbReference>
<dbReference type="GO" id="GO:0071973">
    <property type="term" value="P:bacterial-type flagellum-dependent cell motility"/>
    <property type="evidence" value="ECO:0007669"/>
    <property type="project" value="InterPro"/>
</dbReference>
<keyword evidence="3 4" id="KW-0975">Bacterial flagellum</keyword>
<accession>A0A162M9J0</accession>
<evidence type="ECO:0000256" key="4">
    <source>
        <dbReference type="HAMAP-Rule" id="MF_00724"/>
    </source>
</evidence>
<comment type="caution">
    <text evidence="6">The sequence shown here is derived from an EMBL/GenBank/DDBJ whole genome shotgun (WGS) entry which is preliminary data.</text>
</comment>
<dbReference type="GO" id="GO:0003774">
    <property type="term" value="F:cytoskeletal motor activity"/>
    <property type="evidence" value="ECO:0007669"/>
    <property type="project" value="InterPro"/>
</dbReference>
<evidence type="ECO:0000256" key="3">
    <source>
        <dbReference type="ARBA" id="ARBA00023143"/>
    </source>
</evidence>
<keyword evidence="6" id="KW-0282">Flagellum</keyword>
<sequence length="97" mass="11265">MEINRIEKVSLNPIGLNQRKEENSSSEFVNFLKEALNRVNDLQKDYENKANDFLLGNDVNVHNLMISAEKAKLSLELTVQIRNKAIEAYQEIMRMQI</sequence>
<evidence type="ECO:0000256" key="1">
    <source>
        <dbReference type="ARBA" id="ARBA00004117"/>
    </source>
</evidence>
<evidence type="ECO:0000256" key="2">
    <source>
        <dbReference type="ARBA" id="ARBA00009272"/>
    </source>
</evidence>
<dbReference type="STRING" id="520767.ATZ99_20280"/>
<dbReference type="HAMAP" id="MF_00724">
    <property type="entry name" value="FliE"/>
    <property type="match status" value="1"/>
</dbReference>
<dbReference type="GO" id="GO:0005198">
    <property type="term" value="F:structural molecule activity"/>
    <property type="evidence" value="ECO:0007669"/>
    <property type="project" value="UniProtKB-UniRule"/>
</dbReference>
<dbReference type="NCBIfam" id="TIGR00205">
    <property type="entry name" value="fliE"/>
    <property type="match status" value="1"/>
</dbReference>
<organism evidence="6 7">
    <name type="scientific">Thermovenabulum gondwanense</name>
    <dbReference type="NCBI Taxonomy" id="520767"/>
    <lineage>
        <taxon>Bacteria</taxon>
        <taxon>Bacillati</taxon>
        <taxon>Bacillota</taxon>
        <taxon>Clostridia</taxon>
        <taxon>Thermosediminibacterales</taxon>
        <taxon>Thermosediminibacteraceae</taxon>
        <taxon>Thermovenabulum</taxon>
    </lineage>
</organism>
<dbReference type="PANTHER" id="PTHR34653:SF1">
    <property type="entry name" value="FLAGELLAR HOOK-BASAL BODY COMPLEX PROTEIN FLIE"/>
    <property type="match status" value="1"/>
</dbReference>
<evidence type="ECO:0000256" key="5">
    <source>
        <dbReference type="NCBIfam" id="TIGR00205"/>
    </source>
</evidence>
<name>A0A162M9J0_9FIRM</name>
<proteinExistence type="inferred from homology"/>
<comment type="subcellular location">
    <subcellularLocation>
        <location evidence="1 4">Bacterial flagellum basal body</location>
    </subcellularLocation>
</comment>
<comment type="similarity">
    <text evidence="2 4">Belongs to the FliE family.</text>
</comment>
<keyword evidence="6" id="KW-0969">Cilium</keyword>
<dbReference type="AlphaFoldDB" id="A0A162M9J0"/>
<dbReference type="InterPro" id="IPR001624">
    <property type="entry name" value="FliE"/>
</dbReference>
<dbReference type="GO" id="GO:0009425">
    <property type="term" value="C:bacterial-type flagellum basal body"/>
    <property type="evidence" value="ECO:0007669"/>
    <property type="project" value="UniProtKB-SubCell"/>
</dbReference>
<dbReference type="PRINTS" id="PR01006">
    <property type="entry name" value="FLGHOOKFLIE"/>
</dbReference>
<evidence type="ECO:0000313" key="6">
    <source>
        <dbReference type="EMBL" id="KYO64592.1"/>
    </source>
</evidence>
<gene>
    <name evidence="4 6" type="primary">fliE</name>
    <name evidence="6" type="ORF">ATZ99_20280</name>
</gene>
<dbReference type="EMBL" id="LOHZ01000042">
    <property type="protein sequence ID" value="KYO64592.1"/>
    <property type="molecule type" value="Genomic_DNA"/>
</dbReference>
<evidence type="ECO:0000313" key="7">
    <source>
        <dbReference type="Proteomes" id="UP000075737"/>
    </source>
</evidence>
<reference evidence="6 7" key="1">
    <citation type="submission" date="2015-12" db="EMBL/GenBank/DDBJ databases">
        <title>Draft genome of Thermovenabulum gondwanense isolated from a red thermophilic microbial mat colonisisng an outflow channel of a bore well.</title>
        <authorList>
            <person name="Patel B.K."/>
        </authorList>
    </citation>
    <scope>NUCLEOTIDE SEQUENCE [LARGE SCALE GENOMIC DNA]</scope>
    <source>
        <strain evidence="6 7">R270</strain>
    </source>
</reference>
<dbReference type="Pfam" id="PF02049">
    <property type="entry name" value="FliE"/>
    <property type="match status" value="1"/>
</dbReference>
<protein>
    <recommendedName>
        <fullName evidence="4 5">Flagellar hook-basal body complex protein FliE</fullName>
    </recommendedName>
</protein>
<keyword evidence="7" id="KW-1185">Reference proteome</keyword>